<evidence type="ECO:0000256" key="5">
    <source>
        <dbReference type="RuleBase" id="RU004203"/>
    </source>
</evidence>
<dbReference type="GO" id="GO:0010498">
    <property type="term" value="P:proteasomal protein catabolic process"/>
    <property type="evidence" value="ECO:0007669"/>
    <property type="project" value="InterPro"/>
</dbReference>
<comment type="subunit">
    <text evidence="4">The 26S proteasome consists of a 20S proteasome core and two 19S regulatory subunits. The 20S proteasome core is composed of 28 subunits that are arranged in four stacked rings, resulting in a barrel-shaped structure. The two end rings are each formed by seven alpha subunits, and the two central rings are each formed by seven beta subunits. The catalytic chamber with the active sites is on the inside of the barrel.</text>
</comment>
<dbReference type="InterPro" id="IPR016050">
    <property type="entry name" value="Proteasome_bsu_CS"/>
</dbReference>
<accession>A0A316UDQ2</accession>
<reference evidence="6 7" key="1">
    <citation type="journal article" date="2018" name="Mol. Biol. Evol.">
        <title>Broad Genomic Sampling Reveals a Smut Pathogenic Ancestry of the Fungal Clade Ustilaginomycotina.</title>
        <authorList>
            <person name="Kijpornyongpan T."/>
            <person name="Mondo S.J."/>
            <person name="Barry K."/>
            <person name="Sandor L."/>
            <person name="Lee J."/>
            <person name="Lipzen A."/>
            <person name="Pangilinan J."/>
            <person name="LaButti K."/>
            <person name="Hainaut M."/>
            <person name="Henrissat B."/>
            <person name="Grigoriev I.V."/>
            <person name="Spatafora J.W."/>
            <person name="Aime M.C."/>
        </authorList>
    </citation>
    <scope>NUCLEOTIDE SEQUENCE [LARGE SCALE GENOMIC DNA]</scope>
    <source>
        <strain evidence="6 7">MCA 4718</strain>
    </source>
</reference>
<dbReference type="InterPro" id="IPR001353">
    <property type="entry name" value="Proteasome_sua/b"/>
</dbReference>
<dbReference type="EMBL" id="KZ819322">
    <property type="protein sequence ID" value="PWN23018.1"/>
    <property type="molecule type" value="Genomic_DNA"/>
</dbReference>
<dbReference type="GO" id="GO:0019774">
    <property type="term" value="C:proteasome core complex, beta-subunit complex"/>
    <property type="evidence" value="ECO:0007669"/>
    <property type="project" value="UniProtKB-ARBA"/>
</dbReference>
<organism evidence="6 7">
    <name type="scientific">Pseudomicrostroma glucosiphilum</name>
    <dbReference type="NCBI Taxonomy" id="1684307"/>
    <lineage>
        <taxon>Eukaryota</taxon>
        <taxon>Fungi</taxon>
        <taxon>Dikarya</taxon>
        <taxon>Basidiomycota</taxon>
        <taxon>Ustilaginomycotina</taxon>
        <taxon>Exobasidiomycetes</taxon>
        <taxon>Microstromatales</taxon>
        <taxon>Microstromatales incertae sedis</taxon>
        <taxon>Pseudomicrostroma</taxon>
    </lineage>
</organism>
<keyword evidence="2 5" id="KW-0647">Proteasome</keyword>
<comment type="subcellular location">
    <subcellularLocation>
        <location evidence="5">Cytoplasm</location>
    </subcellularLocation>
    <subcellularLocation>
        <location evidence="5">Nucleus</location>
    </subcellularLocation>
</comment>
<evidence type="ECO:0000256" key="3">
    <source>
        <dbReference type="ARBA" id="ARBA00023242"/>
    </source>
</evidence>
<evidence type="ECO:0000256" key="2">
    <source>
        <dbReference type="ARBA" id="ARBA00022942"/>
    </source>
</evidence>
<evidence type="ECO:0000313" key="7">
    <source>
        <dbReference type="Proteomes" id="UP000245942"/>
    </source>
</evidence>
<dbReference type="GeneID" id="37012323"/>
<comment type="subunit">
    <text evidence="5">Component of the proteasome complex.</text>
</comment>
<dbReference type="PROSITE" id="PS51476">
    <property type="entry name" value="PROTEASOME_BETA_2"/>
    <property type="match status" value="1"/>
</dbReference>
<dbReference type="RefSeq" id="XP_025350178.1">
    <property type="nucleotide sequence ID" value="XM_025490589.1"/>
</dbReference>
<dbReference type="GO" id="GO:0005634">
    <property type="term" value="C:nucleus"/>
    <property type="evidence" value="ECO:0007669"/>
    <property type="project" value="UniProtKB-SubCell"/>
</dbReference>
<dbReference type="OrthoDB" id="268428at2759"/>
<comment type="similarity">
    <text evidence="5">Belongs to the peptidase T1B family.</text>
</comment>
<evidence type="ECO:0000256" key="4">
    <source>
        <dbReference type="ARBA" id="ARBA00026071"/>
    </source>
</evidence>
<gene>
    <name evidence="6" type="ORF">BCV69DRAFT_256035</name>
</gene>
<keyword evidence="3 5" id="KW-0539">Nucleus</keyword>
<dbReference type="InterPro" id="IPR023333">
    <property type="entry name" value="Proteasome_suB-type"/>
</dbReference>
<dbReference type="PANTHER" id="PTHR32194:SF2">
    <property type="entry name" value="PROTEASOME SUBUNIT BETA TYPE-1"/>
    <property type="match status" value="1"/>
</dbReference>
<dbReference type="PROSITE" id="PS00854">
    <property type="entry name" value="PROTEASOME_BETA_1"/>
    <property type="match status" value="1"/>
</dbReference>
<dbReference type="GO" id="GO:0005737">
    <property type="term" value="C:cytoplasm"/>
    <property type="evidence" value="ECO:0007669"/>
    <property type="project" value="UniProtKB-SubCell"/>
</dbReference>
<dbReference type="CDD" id="cd03758">
    <property type="entry name" value="proteasome_beta_type_2"/>
    <property type="match status" value="1"/>
</dbReference>
<dbReference type="Gene3D" id="3.60.20.10">
    <property type="entry name" value="Glutamine Phosphoribosylpyrophosphate, subunit 1, domain 1"/>
    <property type="match status" value="1"/>
</dbReference>
<comment type="function">
    <text evidence="5">Component of the proteasome, a multicatalytic proteinase complex which is characterized by its ability to cleave peptides with Arg, Phe, Tyr, Leu, and Glu adjacent to the leaving group at neutral or slightly basic pH. The proteasome has an ATP-dependent proteolytic activity.</text>
</comment>
<dbReference type="FunFam" id="3.60.20.10:FF:000008">
    <property type="entry name" value="Proteasome subunit beta type-4"/>
    <property type="match status" value="1"/>
</dbReference>
<evidence type="ECO:0000256" key="1">
    <source>
        <dbReference type="ARBA" id="ARBA00022490"/>
    </source>
</evidence>
<dbReference type="AlphaFoldDB" id="A0A316UDQ2"/>
<name>A0A316UDQ2_9BASI</name>
<dbReference type="STRING" id="1684307.A0A316UDQ2"/>
<keyword evidence="7" id="KW-1185">Reference proteome</keyword>
<dbReference type="Proteomes" id="UP000245942">
    <property type="component" value="Unassembled WGS sequence"/>
</dbReference>
<proteinExistence type="inferred from homology"/>
<evidence type="ECO:0000313" key="6">
    <source>
        <dbReference type="EMBL" id="PWN23018.1"/>
    </source>
</evidence>
<sequence length="194" mass="21993">MECQFGITGKGYTIIASDCNAARSIVKMKGDEDKIRELTQHLVMAVNGESGDTINFAEYIEANLKLYAIRHHIQLRPRAASAWIRDELATSLRSRKPYQVNLLLGGYDIPTSAPALYWLDYLGTMATVPYAAHGYGAFFCLSTMDRYHRPDMTLEEGLDLLRRCVNELKTRFIVDLGTWKVKVVDRDGTREVKL</sequence>
<dbReference type="PANTHER" id="PTHR32194">
    <property type="entry name" value="METALLOPROTEASE TLDD"/>
    <property type="match status" value="1"/>
</dbReference>
<dbReference type="InterPro" id="IPR035206">
    <property type="entry name" value="Proteasome_beta2"/>
</dbReference>
<keyword evidence="1 5" id="KW-0963">Cytoplasm</keyword>
<protein>
    <recommendedName>
        <fullName evidence="5">Proteasome subunit beta</fullName>
    </recommendedName>
</protein>
<dbReference type="Pfam" id="PF00227">
    <property type="entry name" value="Proteasome"/>
    <property type="match status" value="1"/>
</dbReference>
<dbReference type="SUPFAM" id="SSF56235">
    <property type="entry name" value="N-terminal nucleophile aminohydrolases (Ntn hydrolases)"/>
    <property type="match status" value="1"/>
</dbReference>
<feature type="non-terminal residue" evidence="6">
    <location>
        <position position="194"/>
    </location>
</feature>
<dbReference type="InterPro" id="IPR029055">
    <property type="entry name" value="Ntn_hydrolases_N"/>
</dbReference>